<feature type="transmembrane region" description="Helical" evidence="1">
    <location>
        <begin position="102"/>
        <end position="128"/>
    </location>
</feature>
<dbReference type="HOGENOM" id="CLU_083843_1_2_9"/>
<sequence>MKMSQKMMNYTLVVISTVVTAFGISLVLLAELGVDPISTFLLGGLHFIPIRFGTASQIFSLTCLVINYFLNRKFFGVGSLIFSIGCGYFINLFLAVDGMTSLFLQSIPSICIALIGILIYGCGTGLFLSTKTGMGPLEGLMFFFSTRLNVTLKVTRMTIDGILVVTGILLGGLYGIGTILCIFLVGPVIELSLKVFTSLSKKVGKRSV</sequence>
<dbReference type="Proteomes" id="UP000005850">
    <property type="component" value="Chromosome"/>
</dbReference>
<dbReference type="PANTHER" id="PTHR40078">
    <property type="entry name" value="INTEGRAL MEMBRANE PROTEIN-RELATED"/>
    <property type="match status" value="1"/>
</dbReference>
<name>A0A075R3N1_BRELA</name>
<dbReference type="RefSeq" id="WP_003337341.1">
    <property type="nucleotide sequence ID" value="NZ_CP007806.1"/>
</dbReference>
<feature type="transmembrane region" description="Helical" evidence="1">
    <location>
        <begin position="77"/>
        <end position="96"/>
    </location>
</feature>
<feature type="transmembrane region" description="Helical" evidence="1">
    <location>
        <begin position="12"/>
        <end position="30"/>
    </location>
</feature>
<keyword evidence="1" id="KW-0472">Membrane</keyword>
<dbReference type="KEGG" id="blr:BRLA_c021580"/>
<reference evidence="2 3" key="1">
    <citation type="journal article" date="2011" name="J. Bacteriol.">
        <title>Genome sequence of Brevibacillus laterosporus LMG 15441, a pathogen of invertebrates.</title>
        <authorList>
            <person name="Djukic M."/>
            <person name="Poehlein A."/>
            <person name="Thurmer A."/>
            <person name="Daniel R."/>
        </authorList>
    </citation>
    <scope>NUCLEOTIDE SEQUENCE [LARGE SCALE GENOMIC DNA]</scope>
    <source>
        <strain evidence="2 3">LMG 15441</strain>
    </source>
</reference>
<dbReference type="EMBL" id="CP007806">
    <property type="protein sequence ID" value="AIG26479.1"/>
    <property type="molecule type" value="Genomic_DNA"/>
</dbReference>
<evidence type="ECO:0000313" key="3">
    <source>
        <dbReference type="Proteomes" id="UP000005850"/>
    </source>
</evidence>
<evidence type="ECO:0000256" key="1">
    <source>
        <dbReference type="SAM" id="Phobius"/>
    </source>
</evidence>
<dbReference type="STRING" id="1042163.BRLA_c021580"/>
<dbReference type="AlphaFoldDB" id="A0A075R3N1"/>
<keyword evidence="1" id="KW-1133">Transmembrane helix</keyword>
<feature type="transmembrane region" description="Helical" evidence="1">
    <location>
        <begin position="162"/>
        <end position="189"/>
    </location>
</feature>
<evidence type="ECO:0000313" key="2">
    <source>
        <dbReference type="EMBL" id="AIG26479.1"/>
    </source>
</evidence>
<dbReference type="eggNOG" id="COG2364">
    <property type="taxonomic scope" value="Bacteria"/>
</dbReference>
<dbReference type="InterPro" id="IPR038750">
    <property type="entry name" value="YczE/YyaS-like"/>
</dbReference>
<gene>
    <name evidence="2" type="ORF">BRLA_c021580</name>
</gene>
<accession>A0A075R3N1</accession>
<keyword evidence="1" id="KW-0812">Transmembrane</keyword>
<keyword evidence="3" id="KW-1185">Reference proteome</keyword>
<dbReference type="Pfam" id="PF19700">
    <property type="entry name" value="DUF6198"/>
    <property type="match status" value="1"/>
</dbReference>
<protein>
    <submittedName>
        <fullName evidence="2">Putative membrane protein</fullName>
    </submittedName>
</protein>
<feature type="transmembrane region" description="Helical" evidence="1">
    <location>
        <begin position="50"/>
        <end position="70"/>
    </location>
</feature>
<dbReference type="PANTHER" id="PTHR40078:SF1">
    <property type="entry name" value="INTEGRAL MEMBRANE PROTEIN"/>
    <property type="match status" value="1"/>
</dbReference>
<proteinExistence type="predicted"/>
<organism evidence="2 3">
    <name type="scientific">Brevibacillus laterosporus LMG 15441</name>
    <dbReference type="NCBI Taxonomy" id="1042163"/>
    <lineage>
        <taxon>Bacteria</taxon>
        <taxon>Bacillati</taxon>
        <taxon>Bacillota</taxon>
        <taxon>Bacilli</taxon>
        <taxon>Bacillales</taxon>
        <taxon>Paenibacillaceae</taxon>
        <taxon>Brevibacillus</taxon>
    </lineage>
</organism>